<dbReference type="GeneID" id="20714955"/>
<dbReference type="AlphaFoldDB" id="J4DPE9"/>
<sequence length="928" mass="99467">MSNLLNNKLISSVNKLNLTSIKREVNEADESETKLNLVADTALNRKNNRENTNRINMQYNKSASDPNLGEASLDRSVSEESRHSTPNKGHSSAGSTQGVRESTANMKTTNGITSLVTGTTTKTVFPGEKENMNGTESMKYVTEIMEHGRAALAQSQSSSAAEEDPNRRYLDPYRANTESTGYMDGSNLYTMKSSPEVTRGDQGGGTGENTRTSSEPARLDNRSALEKESSISSDYCLFSENYGKCNFSDFSKNNLVLLLSFINSITRETLPVKCILLTLKTLLRCVKCELIELCQIDDNSLIINYMFKEGMLHKKEVKYHKRGLYNLVLSTGMMVKVDDVEKDERYIKDCDQHTELSPRNIVLIPLYNLQQSIWGVVSLSNYRGGAASGVAVGSGAHGGSLGGVSGSTGSSNGAARGVSDRYGTGGIGNCTATSESGPSFEVCRATSSDSIMEREDSLTCAANDSTATDDGGTTKDVNLVVVPNNSDMFGKSRSMSGIEGKSERYGDINGASEAKESSNKVHQGDSGEKTNAKFDSVNNGPITGNTAALTSIGGAAAPGTANAGKEACGTAATSATTNATTNTVTASSNHAEEVRNSTTNSINSSHGSRNGMLGNNQGQGYSQMDEEKLKFISYLCFMSGIIISNAMEKIELEINKLKSNSLITLMHSLFSDQLGIQSCVVALTTHAKKLIQAESCAVYLVDQPRNQLWSISSNTGEQSVYSLDNNNNILSICVNTSKIVIYDNDLVNDGNLFNKSNILAISNGTSALDASDPATGAASSASSTSSRMSGSSFMQGPTTLGGNGRGGEAAATVAETGVDKEVLEKLKALRNGIWVPIKHDHRVLAVIEVVNKQAQELLHFTEDDLNLLELFAVIVGPQFERSEFASAGLAKKTTEAGLAFENVDKYLNNNIKNFIEQSIIEEEEAIME</sequence>
<dbReference type="Proteomes" id="UP000003786">
    <property type="component" value="Chromosome 2"/>
</dbReference>
<organism evidence="3 4">
    <name type="scientific">Theileria orientalis strain Shintoku</name>
    <dbReference type="NCBI Taxonomy" id="869250"/>
    <lineage>
        <taxon>Eukaryota</taxon>
        <taxon>Sar</taxon>
        <taxon>Alveolata</taxon>
        <taxon>Apicomplexa</taxon>
        <taxon>Aconoidasida</taxon>
        <taxon>Piroplasmida</taxon>
        <taxon>Theileriidae</taxon>
        <taxon>Theileria</taxon>
    </lineage>
</organism>
<feature type="domain" description="GAF" evidence="2">
    <location>
        <begin position="675"/>
        <end position="889"/>
    </location>
</feature>
<proteinExistence type="predicted"/>
<feature type="compositionally biased region" description="Basic and acidic residues" evidence="1">
    <location>
        <begin position="72"/>
        <end position="83"/>
    </location>
</feature>
<protein>
    <recommendedName>
        <fullName evidence="2">GAF domain-containing protein</fullName>
    </recommendedName>
</protein>
<name>J4DPE9_THEOR</name>
<feature type="region of interest" description="Disordered" evidence="1">
    <location>
        <begin position="47"/>
        <end position="114"/>
    </location>
</feature>
<keyword evidence="4" id="KW-1185">Reference proteome</keyword>
<reference evidence="3 4" key="1">
    <citation type="journal article" date="2012" name="MBio">
        <title>Comparative genome analysis of three eukaryotic parasites with differing abilities to transform leukocytes reveals key mediators of Theileria-induced leukocyte transformation.</title>
        <authorList>
            <person name="Hayashida K."/>
            <person name="Hara Y."/>
            <person name="Abe T."/>
            <person name="Yamasaki C."/>
            <person name="Toyoda A."/>
            <person name="Kosuge T."/>
            <person name="Suzuki Y."/>
            <person name="Sato Y."/>
            <person name="Kawashima S."/>
            <person name="Katayama T."/>
            <person name="Wakaguri H."/>
            <person name="Inoue N."/>
            <person name="Homma K."/>
            <person name="Tada-Umezaki M."/>
            <person name="Yagi Y."/>
            <person name="Fujii Y."/>
            <person name="Habara T."/>
            <person name="Kanehisa M."/>
            <person name="Watanabe H."/>
            <person name="Ito K."/>
            <person name="Gojobori T."/>
            <person name="Sugawara H."/>
            <person name="Imanishi T."/>
            <person name="Weir W."/>
            <person name="Gardner M."/>
            <person name="Pain A."/>
            <person name="Shiels B."/>
            <person name="Hattori M."/>
            <person name="Nene V."/>
            <person name="Sugimoto C."/>
        </authorList>
    </citation>
    <scope>NUCLEOTIDE SEQUENCE [LARGE SCALE GENOMIC DNA]</scope>
    <source>
        <strain evidence="3 4">Shintoku</strain>
    </source>
</reference>
<dbReference type="EMBL" id="AP011947">
    <property type="protein sequence ID" value="BAM40584.1"/>
    <property type="molecule type" value="Genomic_DNA"/>
</dbReference>
<dbReference type="SMART" id="SM00065">
    <property type="entry name" value="GAF"/>
    <property type="match status" value="1"/>
</dbReference>
<feature type="region of interest" description="Disordered" evidence="1">
    <location>
        <begin position="769"/>
        <end position="808"/>
    </location>
</feature>
<evidence type="ECO:0000256" key="1">
    <source>
        <dbReference type="SAM" id="MobiDB-lite"/>
    </source>
</evidence>
<feature type="compositionally biased region" description="Polar residues" evidence="1">
    <location>
        <begin position="84"/>
        <end position="107"/>
    </location>
</feature>
<dbReference type="VEuPathDB" id="PiroplasmaDB:TOT_020000839"/>
<feature type="region of interest" description="Disordered" evidence="1">
    <location>
        <begin position="180"/>
        <end position="225"/>
    </location>
</feature>
<feature type="compositionally biased region" description="Low complexity" evidence="1">
    <location>
        <begin position="579"/>
        <end position="589"/>
    </location>
</feature>
<dbReference type="InterPro" id="IPR029016">
    <property type="entry name" value="GAF-like_dom_sf"/>
</dbReference>
<gene>
    <name evidence="3" type="ORF">TOT_020000839</name>
</gene>
<evidence type="ECO:0000259" key="2">
    <source>
        <dbReference type="SMART" id="SM00065"/>
    </source>
</evidence>
<evidence type="ECO:0000313" key="4">
    <source>
        <dbReference type="Proteomes" id="UP000003786"/>
    </source>
</evidence>
<feature type="compositionally biased region" description="Polar residues" evidence="1">
    <location>
        <begin position="187"/>
        <end position="196"/>
    </location>
</feature>
<dbReference type="KEGG" id="tot:TOT_020000839"/>
<feature type="compositionally biased region" description="Basic and acidic residues" evidence="1">
    <location>
        <begin position="513"/>
        <end position="532"/>
    </location>
</feature>
<dbReference type="eggNOG" id="KOG3689">
    <property type="taxonomic scope" value="Eukaryota"/>
</dbReference>
<evidence type="ECO:0000313" key="3">
    <source>
        <dbReference type="EMBL" id="BAM40584.1"/>
    </source>
</evidence>
<dbReference type="STRING" id="869250.J4DPE9"/>
<feature type="compositionally biased region" description="Polar residues" evidence="1">
    <location>
        <begin position="53"/>
        <end position="65"/>
    </location>
</feature>
<dbReference type="SUPFAM" id="SSF55781">
    <property type="entry name" value="GAF domain-like"/>
    <property type="match status" value="2"/>
</dbReference>
<feature type="compositionally biased region" description="Low complexity" evidence="1">
    <location>
        <begin position="769"/>
        <end position="798"/>
    </location>
</feature>
<feature type="region of interest" description="Disordered" evidence="1">
    <location>
        <begin position="511"/>
        <end position="538"/>
    </location>
</feature>
<dbReference type="Gene3D" id="3.30.450.40">
    <property type="match status" value="2"/>
</dbReference>
<dbReference type="RefSeq" id="XP_009690885.1">
    <property type="nucleotide sequence ID" value="XM_009692590.1"/>
</dbReference>
<dbReference type="OrthoDB" id="74705at2759"/>
<feature type="region of interest" description="Disordered" evidence="1">
    <location>
        <begin position="579"/>
        <end position="620"/>
    </location>
</feature>
<accession>J4DPE9</accession>
<dbReference type="InterPro" id="IPR003018">
    <property type="entry name" value="GAF"/>
</dbReference>
<feature type="compositionally biased region" description="Polar residues" evidence="1">
    <location>
        <begin position="596"/>
        <end position="620"/>
    </location>
</feature>